<dbReference type="RefSeq" id="WP_107215823.1">
    <property type="nucleotide sequence ID" value="NZ_KZ686269.1"/>
</dbReference>
<feature type="chain" id="PRO_5015613031" description="Carboxypeptidase-like regulatory domain-containing protein" evidence="1">
    <location>
        <begin position="26"/>
        <end position="587"/>
    </location>
</feature>
<dbReference type="AlphaFoldDB" id="A0A2T3HMG7"/>
<accession>A0A2T3HMG7</accession>
<comment type="caution">
    <text evidence="2">The sequence shown here is derived from an EMBL/GenBank/DDBJ whole genome shotgun (WGS) entry which is preliminary data.</text>
</comment>
<evidence type="ECO:0000256" key="1">
    <source>
        <dbReference type="SAM" id="SignalP"/>
    </source>
</evidence>
<dbReference type="EMBL" id="PYLS01000005">
    <property type="protein sequence ID" value="PST83561.1"/>
    <property type="molecule type" value="Genomic_DNA"/>
</dbReference>
<sequence length="587" mass="63543">MKRYDKLLFLFAAWCGLFLSLQARAQGNLQRQVTLSDIRQQQIGQLLDKIAAQTDFSFAYNNHSIPADSAVSLARYQGTVNTLLSTILGNEYEFKEVPGYIILRHAPGKLDLQADIESNSSRTALVRGQIRDAATGRPLELVSVYEKNLLTSALTDAQGNFELRLKRPGETVLLSASRDRYRDTSLHLLLPVVVSSTERKRRYRYYPADEEDLQSSRLGRFFTSSRQRVQNLNLGKLFAYSPYQLSFVPGLSTHGMYNSQVINRVSLNIIGGYTAGVSGAELAGAFNINRADVDGFQAAGLFNISGRNLNGAQIGGAFNAVAGKINGTQATGLLNRSGSLGTGAQIAGFANITGESKGLQVAAFGNYAAREAGLQLSGFGNRAGSGAGGQLGGLVNIARGTSGWQASAFMNIAKKVKGFQFAGLINVADSSDYPVGFVNFIKNGSKSISVGLDEASFFSMAFRSGGRVLYGLLAVGYRPEKPSRYGLEVGFGGHLLKRKHFALDAEISNRTFTDFDQHNASLLSVRALPAIHITRNLRLFAGPSLSLASFDLKDTSRLPGWIIRESSSEENRRGLVAGWSVGLQMAW</sequence>
<keyword evidence="3" id="KW-1185">Reference proteome</keyword>
<dbReference type="SUPFAM" id="SSF49464">
    <property type="entry name" value="Carboxypeptidase regulatory domain-like"/>
    <property type="match status" value="1"/>
</dbReference>
<dbReference type="Proteomes" id="UP000240912">
    <property type="component" value="Unassembled WGS sequence"/>
</dbReference>
<feature type="signal peptide" evidence="1">
    <location>
        <begin position="1"/>
        <end position="25"/>
    </location>
</feature>
<keyword evidence="1" id="KW-0732">Signal</keyword>
<proteinExistence type="predicted"/>
<name>A0A2T3HMG7_9SPHI</name>
<evidence type="ECO:0000313" key="2">
    <source>
        <dbReference type="EMBL" id="PST83561.1"/>
    </source>
</evidence>
<evidence type="ECO:0008006" key="4">
    <source>
        <dbReference type="Google" id="ProtNLM"/>
    </source>
</evidence>
<gene>
    <name evidence="2" type="ORF">C7T94_13540</name>
</gene>
<organism evidence="2 3">
    <name type="scientific">Pedobacter yulinensis</name>
    <dbReference type="NCBI Taxonomy" id="2126353"/>
    <lineage>
        <taxon>Bacteria</taxon>
        <taxon>Pseudomonadati</taxon>
        <taxon>Bacteroidota</taxon>
        <taxon>Sphingobacteriia</taxon>
        <taxon>Sphingobacteriales</taxon>
        <taxon>Sphingobacteriaceae</taxon>
        <taxon>Pedobacter</taxon>
    </lineage>
</organism>
<evidence type="ECO:0000313" key="3">
    <source>
        <dbReference type="Proteomes" id="UP000240912"/>
    </source>
</evidence>
<dbReference type="Gene3D" id="2.60.40.1120">
    <property type="entry name" value="Carboxypeptidase-like, regulatory domain"/>
    <property type="match status" value="1"/>
</dbReference>
<reference evidence="2 3" key="1">
    <citation type="submission" date="2018-03" db="EMBL/GenBank/DDBJ databases">
        <authorList>
            <person name="Keele B.F."/>
        </authorList>
    </citation>
    <scope>NUCLEOTIDE SEQUENCE [LARGE SCALE GENOMIC DNA]</scope>
    <source>
        <strain evidence="2 3">YL28-9</strain>
    </source>
</reference>
<dbReference type="InterPro" id="IPR008969">
    <property type="entry name" value="CarboxyPept-like_regulatory"/>
</dbReference>
<dbReference type="OrthoDB" id="5505971at2"/>
<protein>
    <recommendedName>
        <fullName evidence="4">Carboxypeptidase-like regulatory domain-containing protein</fullName>
    </recommendedName>
</protein>